<comment type="caution">
    <text evidence="1">The sequence shown here is derived from an EMBL/GenBank/DDBJ whole genome shotgun (WGS) entry which is preliminary data.</text>
</comment>
<name>A0ABP0IRE4_9DINO</name>
<evidence type="ECO:0000313" key="1">
    <source>
        <dbReference type="EMBL" id="CAK9005134.1"/>
    </source>
</evidence>
<gene>
    <name evidence="1" type="ORF">SCF082_LOCUS8473</name>
</gene>
<proteinExistence type="predicted"/>
<feature type="non-terminal residue" evidence="1">
    <location>
        <position position="1"/>
    </location>
</feature>
<reference evidence="1 2" key="1">
    <citation type="submission" date="2024-02" db="EMBL/GenBank/DDBJ databases">
        <authorList>
            <person name="Chen Y."/>
            <person name="Shah S."/>
            <person name="Dougan E. K."/>
            <person name="Thang M."/>
            <person name="Chan C."/>
        </authorList>
    </citation>
    <scope>NUCLEOTIDE SEQUENCE [LARGE SCALE GENOMIC DNA]</scope>
</reference>
<accession>A0ABP0IRE4</accession>
<evidence type="ECO:0000313" key="2">
    <source>
        <dbReference type="Proteomes" id="UP001642464"/>
    </source>
</evidence>
<dbReference type="Proteomes" id="UP001642464">
    <property type="component" value="Unassembled WGS sequence"/>
</dbReference>
<sequence length="171" mass="18873">DDVQQSLDEHCAASGDACKKVVDFLADRVPVAKEDKLDYLCTSQALTCLSAHMDKCRSAHERVVQMQGEWQCEAVTCSQAGGDCSMTVLFLEMDDDRKLTNEQRHRKTQFLCSNEAKKCVSEHKDICKTTFDIVSVAKELGHCDRARCAEAGVDCSAAVSYLSEDRIGLAT</sequence>
<organism evidence="1 2">
    <name type="scientific">Durusdinium trenchii</name>
    <dbReference type="NCBI Taxonomy" id="1381693"/>
    <lineage>
        <taxon>Eukaryota</taxon>
        <taxon>Sar</taxon>
        <taxon>Alveolata</taxon>
        <taxon>Dinophyceae</taxon>
        <taxon>Suessiales</taxon>
        <taxon>Symbiodiniaceae</taxon>
        <taxon>Durusdinium</taxon>
    </lineage>
</organism>
<dbReference type="EMBL" id="CAXAMM010004848">
    <property type="protein sequence ID" value="CAK9005134.1"/>
    <property type="molecule type" value="Genomic_DNA"/>
</dbReference>
<keyword evidence="2" id="KW-1185">Reference proteome</keyword>
<protein>
    <submittedName>
        <fullName evidence="1">Uncharacterized protein</fullName>
    </submittedName>
</protein>